<dbReference type="InterPro" id="IPR010636">
    <property type="entry name" value="Class_II_hydrophobin"/>
</dbReference>
<dbReference type="Gene3D" id="3.20.120.10">
    <property type="entry name" value="Hydrophobin"/>
    <property type="match status" value="1"/>
</dbReference>
<dbReference type="InterPro" id="IPR036686">
    <property type="entry name" value="Class_II_Hydrophobin_sf"/>
</dbReference>
<evidence type="ECO:0000313" key="5">
    <source>
        <dbReference type="Proteomes" id="UP000184330"/>
    </source>
</evidence>
<organism evidence="4 5">
    <name type="scientific">Phialocephala subalpina</name>
    <dbReference type="NCBI Taxonomy" id="576137"/>
    <lineage>
        <taxon>Eukaryota</taxon>
        <taxon>Fungi</taxon>
        <taxon>Dikarya</taxon>
        <taxon>Ascomycota</taxon>
        <taxon>Pezizomycotina</taxon>
        <taxon>Leotiomycetes</taxon>
        <taxon>Helotiales</taxon>
        <taxon>Mollisiaceae</taxon>
        <taxon>Phialocephala</taxon>
        <taxon>Phialocephala fortinii species complex</taxon>
    </lineage>
</organism>
<dbReference type="GO" id="GO:0005576">
    <property type="term" value="C:extracellular region"/>
    <property type="evidence" value="ECO:0007669"/>
    <property type="project" value="InterPro"/>
</dbReference>
<dbReference type="EMBL" id="FJOG01000017">
    <property type="protein sequence ID" value="CZR60837.1"/>
    <property type="molecule type" value="Genomic_DNA"/>
</dbReference>
<dbReference type="AlphaFoldDB" id="A0A1L7X753"/>
<evidence type="ECO:0000256" key="2">
    <source>
        <dbReference type="ARBA" id="ARBA00023157"/>
    </source>
</evidence>
<evidence type="ECO:0000313" key="4">
    <source>
        <dbReference type="EMBL" id="CZR60837.1"/>
    </source>
</evidence>
<dbReference type="PANTHER" id="PTHR42341">
    <property type="entry name" value="HYDROPHOBIN"/>
    <property type="match status" value="1"/>
</dbReference>
<comment type="similarity">
    <text evidence="1">Belongs to the cerato-ulmin hydrophobin family.</text>
</comment>
<dbReference type="PANTHER" id="PTHR42341:SF1">
    <property type="entry name" value="HYDROPHOBIN"/>
    <property type="match status" value="1"/>
</dbReference>
<dbReference type="CDD" id="cd23508">
    <property type="entry name" value="hydrophobin_II"/>
    <property type="match status" value="1"/>
</dbReference>
<keyword evidence="5" id="KW-1185">Reference proteome</keyword>
<name>A0A1L7X753_9HELO</name>
<keyword evidence="2" id="KW-1015">Disulfide bond</keyword>
<accession>A0A1L7X753</accession>
<keyword evidence="3" id="KW-0732">Signal</keyword>
<dbReference type="STRING" id="576137.A0A1L7X753"/>
<reference evidence="4 5" key="1">
    <citation type="submission" date="2016-03" db="EMBL/GenBank/DDBJ databases">
        <authorList>
            <person name="Ploux O."/>
        </authorList>
    </citation>
    <scope>NUCLEOTIDE SEQUENCE [LARGE SCALE GENOMIC DNA]</scope>
    <source>
        <strain evidence="4 5">UAMH 11012</strain>
    </source>
</reference>
<evidence type="ECO:0000256" key="1">
    <source>
        <dbReference type="ARBA" id="ARBA00009576"/>
    </source>
</evidence>
<proteinExistence type="inferred from homology"/>
<dbReference type="SUPFAM" id="SSF101751">
    <property type="entry name" value="Hydrophobin II, HfbII"/>
    <property type="match status" value="1"/>
</dbReference>
<dbReference type="Pfam" id="PF06766">
    <property type="entry name" value="Hydrophobin_2"/>
    <property type="match status" value="1"/>
</dbReference>
<dbReference type="Proteomes" id="UP000184330">
    <property type="component" value="Unassembled WGS sequence"/>
</dbReference>
<dbReference type="OrthoDB" id="4500971at2759"/>
<sequence>MQFTSLAALASLLAVSFATPAHFSDGLVERQATLVCASGTPQCCDVDVLGVADLDCSTPPEVPTTVADFTSICAAIGKIDMCCLIPILEQGLICSNPI</sequence>
<protein>
    <submittedName>
        <fullName evidence="4">Related to trihydrophobin</fullName>
    </submittedName>
</protein>
<feature type="chain" id="PRO_5012159803" evidence="3">
    <location>
        <begin position="19"/>
        <end position="98"/>
    </location>
</feature>
<gene>
    <name evidence="4" type="ORF">PAC_10733</name>
</gene>
<feature type="signal peptide" evidence="3">
    <location>
        <begin position="1"/>
        <end position="18"/>
    </location>
</feature>
<evidence type="ECO:0000256" key="3">
    <source>
        <dbReference type="SAM" id="SignalP"/>
    </source>
</evidence>